<dbReference type="Gene3D" id="3.40.50.10090">
    <property type="match status" value="2"/>
</dbReference>
<dbReference type="RefSeq" id="WP_008586530.1">
    <property type="nucleotide sequence ID" value="NZ_CP007035.1"/>
</dbReference>
<dbReference type="Proteomes" id="UP000003586">
    <property type="component" value="Chromosome"/>
</dbReference>
<protein>
    <recommendedName>
        <fullName evidence="1">Tetrapyrrole biosynthesis uroporphyrinogen III synthase domain-containing protein</fullName>
    </recommendedName>
</protein>
<dbReference type="GO" id="GO:0005829">
    <property type="term" value="C:cytosol"/>
    <property type="evidence" value="ECO:0007669"/>
    <property type="project" value="TreeGrafter"/>
</dbReference>
<dbReference type="AlphaFoldDB" id="W0F8U2"/>
<dbReference type="Pfam" id="PF02602">
    <property type="entry name" value="HEM4"/>
    <property type="match status" value="1"/>
</dbReference>
<dbReference type="KEGG" id="nso:NIASO_14220"/>
<dbReference type="GO" id="GO:0006780">
    <property type="term" value="P:uroporphyrinogen III biosynthetic process"/>
    <property type="evidence" value="ECO:0007669"/>
    <property type="project" value="InterPro"/>
</dbReference>
<keyword evidence="3" id="KW-1185">Reference proteome</keyword>
<evidence type="ECO:0000313" key="2">
    <source>
        <dbReference type="EMBL" id="AHF17786.1"/>
    </source>
</evidence>
<accession>W0F8U2</accession>
<dbReference type="InterPro" id="IPR039793">
    <property type="entry name" value="UROS/Hem4"/>
</dbReference>
<proteinExistence type="predicted"/>
<evidence type="ECO:0000313" key="3">
    <source>
        <dbReference type="Proteomes" id="UP000003586"/>
    </source>
</evidence>
<dbReference type="OrthoDB" id="1523900at2"/>
<dbReference type="InterPro" id="IPR036108">
    <property type="entry name" value="4pyrrol_syn_uPrphyn_synt_sf"/>
</dbReference>
<gene>
    <name evidence="2" type="ORF">NIASO_14220</name>
</gene>
<organism evidence="2 3">
    <name type="scientific">Niabella soli DSM 19437</name>
    <dbReference type="NCBI Taxonomy" id="929713"/>
    <lineage>
        <taxon>Bacteria</taxon>
        <taxon>Pseudomonadati</taxon>
        <taxon>Bacteroidota</taxon>
        <taxon>Chitinophagia</taxon>
        <taxon>Chitinophagales</taxon>
        <taxon>Chitinophagaceae</taxon>
        <taxon>Niabella</taxon>
    </lineage>
</organism>
<dbReference type="PANTHER" id="PTHR12390:SF0">
    <property type="entry name" value="UROPORPHYRINOGEN-III SYNTHASE"/>
    <property type="match status" value="1"/>
</dbReference>
<dbReference type="STRING" id="929713.NIASO_14220"/>
<dbReference type="EMBL" id="CP007035">
    <property type="protein sequence ID" value="AHF17786.1"/>
    <property type="molecule type" value="Genomic_DNA"/>
</dbReference>
<dbReference type="InterPro" id="IPR003754">
    <property type="entry name" value="4pyrrol_synth_uPrphyn_synth"/>
</dbReference>
<name>W0F8U2_9BACT</name>
<dbReference type="HOGENOM" id="CLU_104160_0_0_10"/>
<sequence length="232" mass="25081">MAGKPLHILSTGLLDEELVTSVEGQIHLDCIPFIETRSETPDTIARAVAAIAPAPRSIIFTSKNAVKAVAAANLSQTDWDIFCIEAATKKQVQVSFPGSTIIAAAPNGARLAEQIVAHAPKELLFFCGNRRLNTIPESLAAHHIPCREIIVYHTIETPKPVQGRYDGVLFYSPSGVESFFSVNTLPAQTVACSIGPSTTGALKKYTDKIIESPMPDFKQLLQLAVHLNLNRP</sequence>
<dbReference type="eggNOG" id="COG1587">
    <property type="taxonomic scope" value="Bacteria"/>
</dbReference>
<dbReference type="PANTHER" id="PTHR12390">
    <property type="entry name" value="UROPORPHYRINOGEN III SYNTHASE"/>
    <property type="match status" value="1"/>
</dbReference>
<dbReference type="CDD" id="cd06578">
    <property type="entry name" value="HemD"/>
    <property type="match status" value="1"/>
</dbReference>
<evidence type="ECO:0000259" key="1">
    <source>
        <dbReference type="Pfam" id="PF02602"/>
    </source>
</evidence>
<feature type="domain" description="Tetrapyrrole biosynthesis uroporphyrinogen III synthase" evidence="1">
    <location>
        <begin position="30"/>
        <end position="222"/>
    </location>
</feature>
<reference evidence="2 3" key="1">
    <citation type="submission" date="2013-12" db="EMBL/GenBank/DDBJ databases">
        <authorList>
            <consortium name="DOE Joint Genome Institute"/>
            <person name="Eisen J."/>
            <person name="Huntemann M."/>
            <person name="Han J."/>
            <person name="Chen A."/>
            <person name="Kyrpides N."/>
            <person name="Mavromatis K."/>
            <person name="Markowitz V."/>
            <person name="Palaniappan K."/>
            <person name="Ivanova N."/>
            <person name="Schaumberg A."/>
            <person name="Pati A."/>
            <person name="Liolios K."/>
            <person name="Nordberg H.P."/>
            <person name="Cantor M.N."/>
            <person name="Hua S.X."/>
            <person name="Woyke T."/>
        </authorList>
    </citation>
    <scope>NUCLEOTIDE SEQUENCE [LARGE SCALE GENOMIC DNA]</scope>
    <source>
        <strain evidence="3">DSM 19437</strain>
    </source>
</reference>
<dbReference type="SUPFAM" id="SSF69618">
    <property type="entry name" value="HemD-like"/>
    <property type="match status" value="1"/>
</dbReference>
<dbReference type="GO" id="GO:0004852">
    <property type="term" value="F:uroporphyrinogen-III synthase activity"/>
    <property type="evidence" value="ECO:0007669"/>
    <property type="project" value="InterPro"/>
</dbReference>